<comment type="caution">
    <text evidence="2">The sequence shown here is derived from an EMBL/GenBank/DDBJ whole genome shotgun (WGS) entry which is preliminary data.</text>
</comment>
<feature type="region of interest" description="Disordered" evidence="1">
    <location>
        <begin position="50"/>
        <end position="124"/>
    </location>
</feature>
<name>A0A2N3QQ85_9BIFI</name>
<sequence>TIKMTDSHNPKTSRNKAIITAITTCAMTPTQAAKHFHLLRSQTYKLLRKYKQHGTTALTPQSTRPTHTQPKPQTQPCNSSSQPTTHSKNKATTQAQDPYDNTYNKQDTNHHMNPQSNANSNRQD</sequence>
<evidence type="ECO:0000313" key="3">
    <source>
        <dbReference type="Proteomes" id="UP000233722"/>
    </source>
</evidence>
<feature type="compositionally biased region" description="Polar residues" evidence="1">
    <location>
        <begin position="77"/>
        <end position="124"/>
    </location>
</feature>
<accession>A0A2N3QQ85</accession>
<evidence type="ECO:0000256" key="1">
    <source>
        <dbReference type="SAM" id="MobiDB-lite"/>
    </source>
</evidence>
<dbReference type="AlphaFoldDB" id="A0A2N3QQ85"/>
<evidence type="ECO:0000313" key="2">
    <source>
        <dbReference type="EMBL" id="PKU93786.1"/>
    </source>
</evidence>
<organism evidence="2 3">
    <name type="scientific">Bifidobacterium pseudolongum subsp. globosum</name>
    <dbReference type="NCBI Taxonomy" id="1690"/>
    <lineage>
        <taxon>Bacteria</taxon>
        <taxon>Bacillati</taxon>
        <taxon>Actinomycetota</taxon>
        <taxon>Actinomycetes</taxon>
        <taxon>Bifidobacteriales</taxon>
        <taxon>Bifidobacteriaceae</taxon>
        <taxon>Bifidobacterium</taxon>
    </lineage>
</organism>
<gene>
    <name evidence="2" type="ORF">CQR45_1522</name>
</gene>
<feature type="non-terminal residue" evidence="2">
    <location>
        <position position="1"/>
    </location>
</feature>
<reference evidence="2 3" key="1">
    <citation type="submission" date="2017-10" db="EMBL/GenBank/DDBJ databases">
        <title>Bifidobacterium genomics.</title>
        <authorList>
            <person name="Lugli G.A."/>
            <person name="Milani C."/>
            <person name="Mancabelli L."/>
        </authorList>
    </citation>
    <scope>NUCLEOTIDE SEQUENCE [LARGE SCALE GENOMIC DNA]</scope>
    <source>
        <strain evidence="2 3">1747B</strain>
    </source>
</reference>
<feature type="compositionally biased region" description="Low complexity" evidence="1">
    <location>
        <begin position="63"/>
        <end position="76"/>
    </location>
</feature>
<dbReference type="Proteomes" id="UP000233722">
    <property type="component" value="Unassembled WGS sequence"/>
</dbReference>
<proteinExistence type="predicted"/>
<dbReference type="RefSeq" id="WP_257468648.1">
    <property type="nucleotide sequence ID" value="NZ_PCHA01000030.1"/>
</dbReference>
<protein>
    <submittedName>
        <fullName evidence="2">Uncharacterized protein</fullName>
    </submittedName>
</protein>
<dbReference type="EMBL" id="PCHA01000030">
    <property type="protein sequence ID" value="PKU93786.1"/>
    <property type="molecule type" value="Genomic_DNA"/>
</dbReference>
<feature type="compositionally biased region" description="Polar residues" evidence="1">
    <location>
        <begin position="53"/>
        <end position="62"/>
    </location>
</feature>